<organism evidence="1 2">
    <name type="scientific">Williamwhitmania taraxaci</name>
    <dbReference type="NCBI Taxonomy" id="1640674"/>
    <lineage>
        <taxon>Bacteria</taxon>
        <taxon>Pseudomonadati</taxon>
        <taxon>Bacteroidota</taxon>
        <taxon>Bacteroidia</taxon>
        <taxon>Bacteroidales</taxon>
        <taxon>Williamwhitmaniaceae</taxon>
        <taxon>Williamwhitmania</taxon>
    </lineage>
</organism>
<accession>A0A1G6UEG8</accession>
<dbReference type="Proteomes" id="UP000199452">
    <property type="component" value="Unassembled WGS sequence"/>
</dbReference>
<evidence type="ECO:0000313" key="1">
    <source>
        <dbReference type="EMBL" id="SDD39768.1"/>
    </source>
</evidence>
<evidence type="ECO:0000313" key="2">
    <source>
        <dbReference type="Proteomes" id="UP000199452"/>
    </source>
</evidence>
<dbReference type="EMBL" id="FMYP01000171">
    <property type="protein sequence ID" value="SDD39768.1"/>
    <property type="molecule type" value="Genomic_DNA"/>
</dbReference>
<keyword evidence="2" id="KW-1185">Reference proteome</keyword>
<proteinExistence type="predicted"/>
<gene>
    <name evidence="1" type="ORF">SAMN05216323_11711</name>
</gene>
<dbReference type="RefSeq" id="WP_092441121.1">
    <property type="nucleotide sequence ID" value="NZ_FMYP01000171.1"/>
</dbReference>
<dbReference type="AlphaFoldDB" id="A0A1G6UEG8"/>
<protein>
    <submittedName>
        <fullName evidence="1">Uncharacterized protein</fullName>
    </submittedName>
</protein>
<sequence>MDNGDVLIVTETGDTTTIHTDPSGNTVVINSAGDTTAISGDTVTIVDANGNATVVDSKGNVANVANDDATSAAVKMTYPYNKFYIVGYIKDTKELFCSPSPPKEIEEELFTELKNKLLVSSEDVVQCTFNKTGIIFCGRDTYIGVKSVYKKDKKSALFFARMDEGTVVAMHLNNKSVDELPNYRVDELFYGLLCDDKNELKITCKGSQTLRLTVLKGIQLSEYVLKAYVNGVAKDRLYASNGKIGYIDNNEMPLRKGDVLKLYLQKKHITSTVDLTYVQIDNAKWKNTEEKEATEQQYYTYTITGKELIKNNSFKVSAQVGERFITIELYILDISVILCHLFR</sequence>
<name>A0A1G6UEG8_9BACT</name>
<reference evidence="1 2" key="1">
    <citation type="submission" date="2016-09" db="EMBL/GenBank/DDBJ databases">
        <authorList>
            <person name="Capua I."/>
            <person name="De Benedictis P."/>
            <person name="Joannis T."/>
            <person name="Lombin L.H."/>
            <person name="Cattoli G."/>
        </authorList>
    </citation>
    <scope>NUCLEOTIDE SEQUENCE [LARGE SCALE GENOMIC DNA]</scope>
    <source>
        <strain evidence="1 2">A7P-90m</strain>
    </source>
</reference>